<feature type="domain" description="Protein kinase" evidence="20">
    <location>
        <begin position="82"/>
        <end position="410"/>
    </location>
</feature>
<protein>
    <recommendedName>
        <fullName evidence="2">non-specific serine/threonine protein kinase</fullName>
        <ecNumber evidence="2">2.7.11.1</ecNumber>
    </recommendedName>
</protein>
<evidence type="ECO:0000313" key="22">
    <source>
        <dbReference type="Proteomes" id="UP000230750"/>
    </source>
</evidence>
<sequence>MYQKCGMKRKSDDRDTYHHHRHANQAENSLHKTNNSTTTMDRSHVAGTSGTSNANTSKSSNSKEGDYQLVPHEVLCSLTNSYEVLEFLGRGTFGQVVKCWKRGTKEIVAIKILKNHPSYARQGQIEVGILARLSAENADEFNLVRAYEYFQHKNHTCLVFELLEKNLYDFLKKSKFRPLPLKHIRPILQQVLVALLKLKVLHLIHADLKPENIMLLDPFRQPYRVKVIDFGSASHVSKAVCSTYLQSRYYRAPEIILGLPFCEAIDMWSLGCVVAELFLGWPLYPGASEYDQIRYISQTQGLPMEHLLNTATKTYRFFKRSVEGNYPVWTLKSPEEHQAEYSIKSKEARKFIFNCLDDISEVNFPTDVQGSEMLVEKADRREFVDLLKKMLSIDADKRITPIDALNHPFVTLSHLAEYAHCR</sequence>
<keyword evidence="10" id="KW-0832">Ubl conjugation</keyword>
<feature type="non-terminal residue" evidence="21">
    <location>
        <position position="422"/>
    </location>
</feature>
<name>A0A2G8JQF2_STIJA</name>
<keyword evidence="13" id="KW-0539">Nucleus</keyword>
<keyword evidence="9 17" id="KW-0067">ATP-binding</keyword>
<dbReference type="FunFam" id="1.10.510.10:FF:000029">
    <property type="entry name" value="Homeodomain-interacting protein kinase 2 isoform 1"/>
    <property type="match status" value="1"/>
</dbReference>
<evidence type="ECO:0000256" key="17">
    <source>
        <dbReference type="PROSITE-ProRule" id="PRU10141"/>
    </source>
</evidence>
<dbReference type="SUPFAM" id="SSF56112">
    <property type="entry name" value="Protein kinase-like (PK-like)"/>
    <property type="match status" value="1"/>
</dbReference>
<dbReference type="InterPro" id="IPR017441">
    <property type="entry name" value="Protein_kinase_ATP_BS"/>
</dbReference>
<keyword evidence="6" id="KW-0808">Transferase</keyword>
<accession>A0A2G8JQF2</accession>
<proteinExistence type="inferred from homology"/>
<feature type="compositionally biased region" description="Low complexity" evidence="19">
    <location>
        <begin position="46"/>
        <end position="60"/>
    </location>
</feature>
<dbReference type="PANTHER" id="PTHR24058">
    <property type="entry name" value="DUAL SPECIFICITY PROTEIN KINASE"/>
    <property type="match status" value="1"/>
</dbReference>
<dbReference type="Gene3D" id="1.10.510.10">
    <property type="entry name" value="Transferase(Phosphotransferase) domain 1"/>
    <property type="match status" value="1"/>
</dbReference>
<evidence type="ECO:0000256" key="16">
    <source>
        <dbReference type="ARBA" id="ARBA00061380"/>
    </source>
</evidence>
<dbReference type="Pfam" id="PF00069">
    <property type="entry name" value="Pkinase"/>
    <property type="match status" value="1"/>
</dbReference>
<dbReference type="PROSITE" id="PS50011">
    <property type="entry name" value="PROTEIN_KINASE_DOM"/>
    <property type="match status" value="1"/>
</dbReference>
<evidence type="ECO:0000313" key="21">
    <source>
        <dbReference type="EMBL" id="PIK37940.1"/>
    </source>
</evidence>
<organism evidence="21 22">
    <name type="scientific">Stichopus japonicus</name>
    <name type="common">Sea cucumber</name>
    <dbReference type="NCBI Taxonomy" id="307972"/>
    <lineage>
        <taxon>Eukaryota</taxon>
        <taxon>Metazoa</taxon>
        <taxon>Echinodermata</taxon>
        <taxon>Eleutherozoa</taxon>
        <taxon>Echinozoa</taxon>
        <taxon>Holothuroidea</taxon>
        <taxon>Aspidochirotacea</taxon>
        <taxon>Aspidochirotida</taxon>
        <taxon>Stichopodidae</taxon>
        <taxon>Apostichopus</taxon>
    </lineage>
</organism>
<dbReference type="OrthoDB" id="10030361at2759"/>
<dbReference type="InterPro" id="IPR008271">
    <property type="entry name" value="Ser/Thr_kinase_AS"/>
</dbReference>
<keyword evidence="21" id="KW-0371">Homeobox</keyword>
<evidence type="ECO:0000256" key="14">
    <source>
        <dbReference type="ARBA" id="ARBA00047899"/>
    </source>
</evidence>
<keyword evidence="4 18" id="KW-0723">Serine/threonine-protein kinase</keyword>
<keyword evidence="7 17" id="KW-0547">Nucleotide-binding</keyword>
<evidence type="ECO:0000256" key="11">
    <source>
        <dbReference type="ARBA" id="ARBA00023015"/>
    </source>
</evidence>
<comment type="similarity">
    <text evidence="16">Belongs to the protein kinase superfamily. CMGC Ser/Thr protein kinase family. HIPK subfamily.</text>
</comment>
<dbReference type="GO" id="GO:0003677">
    <property type="term" value="F:DNA binding"/>
    <property type="evidence" value="ECO:0007669"/>
    <property type="project" value="UniProtKB-KW"/>
</dbReference>
<comment type="catalytic activity">
    <reaction evidence="15">
        <text>L-seryl-[protein] + ATP = O-phospho-L-seryl-[protein] + ADP + H(+)</text>
        <dbReference type="Rhea" id="RHEA:17989"/>
        <dbReference type="Rhea" id="RHEA-COMP:9863"/>
        <dbReference type="Rhea" id="RHEA-COMP:11604"/>
        <dbReference type="ChEBI" id="CHEBI:15378"/>
        <dbReference type="ChEBI" id="CHEBI:29999"/>
        <dbReference type="ChEBI" id="CHEBI:30616"/>
        <dbReference type="ChEBI" id="CHEBI:83421"/>
        <dbReference type="ChEBI" id="CHEBI:456216"/>
        <dbReference type="EC" id="2.7.11.1"/>
    </reaction>
</comment>
<dbReference type="Proteomes" id="UP000230750">
    <property type="component" value="Unassembled WGS sequence"/>
</dbReference>
<evidence type="ECO:0000256" key="2">
    <source>
        <dbReference type="ARBA" id="ARBA00012513"/>
    </source>
</evidence>
<evidence type="ECO:0000256" key="13">
    <source>
        <dbReference type="ARBA" id="ARBA00023242"/>
    </source>
</evidence>
<dbReference type="STRING" id="307972.A0A2G8JQF2"/>
<dbReference type="SMART" id="SM00220">
    <property type="entry name" value="S_TKc"/>
    <property type="match status" value="1"/>
</dbReference>
<dbReference type="EMBL" id="MRZV01001428">
    <property type="protein sequence ID" value="PIK37940.1"/>
    <property type="molecule type" value="Genomic_DNA"/>
</dbReference>
<dbReference type="GO" id="GO:0004674">
    <property type="term" value="F:protein serine/threonine kinase activity"/>
    <property type="evidence" value="ECO:0007669"/>
    <property type="project" value="UniProtKB-KW"/>
</dbReference>
<dbReference type="PROSITE" id="PS00108">
    <property type="entry name" value="PROTEIN_KINASE_ST"/>
    <property type="match status" value="1"/>
</dbReference>
<dbReference type="EC" id="2.7.11.1" evidence="2"/>
<dbReference type="PANTHER" id="PTHR24058:SF17">
    <property type="entry name" value="HOMEODOMAIN INTERACTING PROTEIN KINASE, ISOFORM D"/>
    <property type="match status" value="1"/>
</dbReference>
<evidence type="ECO:0000256" key="18">
    <source>
        <dbReference type="RuleBase" id="RU000304"/>
    </source>
</evidence>
<evidence type="ECO:0000256" key="7">
    <source>
        <dbReference type="ARBA" id="ARBA00022741"/>
    </source>
</evidence>
<dbReference type="InterPro" id="IPR011009">
    <property type="entry name" value="Kinase-like_dom_sf"/>
</dbReference>
<evidence type="ECO:0000256" key="3">
    <source>
        <dbReference type="ARBA" id="ARBA00022499"/>
    </source>
</evidence>
<feature type="binding site" evidence="17">
    <location>
        <position position="111"/>
    </location>
    <ligand>
        <name>ATP</name>
        <dbReference type="ChEBI" id="CHEBI:30616"/>
    </ligand>
</feature>
<evidence type="ECO:0000256" key="6">
    <source>
        <dbReference type="ARBA" id="ARBA00022679"/>
    </source>
</evidence>
<comment type="catalytic activity">
    <reaction evidence="14">
        <text>L-threonyl-[protein] + ATP = O-phospho-L-threonyl-[protein] + ADP + H(+)</text>
        <dbReference type="Rhea" id="RHEA:46608"/>
        <dbReference type="Rhea" id="RHEA-COMP:11060"/>
        <dbReference type="Rhea" id="RHEA-COMP:11605"/>
        <dbReference type="ChEBI" id="CHEBI:15378"/>
        <dbReference type="ChEBI" id="CHEBI:30013"/>
        <dbReference type="ChEBI" id="CHEBI:30616"/>
        <dbReference type="ChEBI" id="CHEBI:61977"/>
        <dbReference type="ChEBI" id="CHEBI:456216"/>
        <dbReference type="EC" id="2.7.11.1"/>
    </reaction>
</comment>
<evidence type="ECO:0000256" key="8">
    <source>
        <dbReference type="ARBA" id="ARBA00022777"/>
    </source>
</evidence>
<keyword evidence="12" id="KW-0804">Transcription</keyword>
<evidence type="ECO:0000256" key="4">
    <source>
        <dbReference type="ARBA" id="ARBA00022527"/>
    </source>
</evidence>
<keyword evidence="11" id="KW-0805">Transcription regulation</keyword>
<dbReference type="InterPro" id="IPR000719">
    <property type="entry name" value="Prot_kinase_dom"/>
</dbReference>
<dbReference type="GO" id="GO:0005524">
    <property type="term" value="F:ATP binding"/>
    <property type="evidence" value="ECO:0007669"/>
    <property type="project" value="UniProtKB-UniRule"/>
</dbReference>
<gene>
    <name evidence="21" type="ORF">BSL78_25230</name>
</gene>
<dbReference type="Gene3D" id="3.30.200.20">
    <property type="entry name" value="Phosphorylase Kinase, domain 1"/>
    <property type="match status" value="1"/>
</dbReference>
<evidence type="ECO:0000256" key="5">
    <source>
        <dbReference type="ARBA" id="ARBA00022553"/>
    </source>
</evidence>
<keyword evidence="21" id="KW-0238">DNA-binding</keyword>
<comment type="subcellular location">
    <subcellularLocation>
        <location evidence="1">Nucleus</location>
    </subcellularLocation>
</comment>
<dbReference type="CDD" id="cd14211">
    <property type="entry name" value="STKc_HIPK"/>
    <property type="match status" value="1"/>
</dbReference>
<comment type="caution">
    <text evidence="21">The sequence shown here is derived from an EMBL/GenBank/DDBJ whole genome shotgun (WGS) entry which is preliminary data.</text>
</comment>
<dbReference type="FunFam" id="3.30.200.20:FF:000022">
    <property type="entry name" value="Homeodomain-interacting protein kinase 2 isoform 1"/>
    <property type="match status" value="1"/>
</dbReference>
<evidence type="ECO:0000256" key="19">
    <source>
        <dbReference type="SAM" id="MobiDB-lite"/>
    </source>
</evidence>
<dbReference type="GO" id="GO:0004713">
    <property type="term" value="F:protein tyrosine kinase activity"/>
    <property type="evidence" value="ECO:0007669"/>
    <property type="project" value="TreeGrafter"/>
</dbReference>
<feature type="compositionally biased region" description="Polar residues" evidence="19">
    <location>
        <begin position="25"/>
        <end position="40"/>
    </location>
</feature>
<keyword evidence="8 21" id="KW-0418">Kinase</keyword>
<reference evidence="21 22" key="1">
    <citation type="journal article" date="2017" name="PLoS Biol.">
        <title>The sea cucumber genome provides insights into morphological evolution and visceral regeneration.</title>
        <authorList>
            <person name="Zhang X."/>
            <person name="Sun L."/>
            <person name="Yuan J."/>
            <person name="Sun Y."/>
            <person name="Gao Y."/>
            <person name="Zhang L."/>
            <person name="Li S."/>
            <person name="Dai H."/>
            <person name="Hamel J.F."/>
            <person name="Liu C."/>
            <person name="Yu Y."/>
            <person name="Liu S."/>
            <person name="Lin W."/>
            <person name="Guo K."/>
            <person name="Jin S."/>
            <person name="Xu P."/>
            <person name="Storey K.B."/>
            <person name="Huan P."/>
            <person name="Zhang T."/>
            <person name="Zhou Y."/>
            <person name="Zhang J."/>
            <person name="Lin C."/>
            <person name="Li X."/>
            <person name="Xing L."/>
            <person name="Huo D."/>
            <person name="Sun M."/>
            <person name="Wang L."/>
            <person name="Mercier A."/>
            <person name="Li F."/>
            <person name="Yang H."/>
            <person name="Xiang J."/>
        </authorList>
    </citation>
    <scope>NUCLEOTIDE SEQUENCE [LARGE SCALE GENOMIC DNA]</scope>
    <source>
        <strain evidence="21">Shaxun</strain>
        <tissue evidence="21">Muscle</tissue>
    </source>
</reference>
<evidence type="ECO:0000256" key="15">
    <source>
        <dbReference type="ARBA" id="ARBA00048679"/>
    </source>
</evidence>
<evidence type="ECO:0000256" key="9">
    <source>
        <dbReference type="ARBA" id="ARBA00022840"/>
    </source>
</evidence>
<evidence type="ECO:0000256" key="1">
    <source>
        <dbReference type="ARBA" id="ARBA00004123"/>
    </source>
</evidence>
<keyword evidence="5" id="KW-0597">Phosphoprotein</keyword>
<evidence type="ECO:0000259" key="20">
    <source>
        <dbReference type="PROSITE" id="PS50011"/>
    </source>
</evidence>
<keyword evidence="22" id="KW-1185">Reference proteome</keyword>
<keyword evidence="3" id="KW-1017">Isopeptide bond</keyword>
<dbReference type="PROSITE" id="PS00107">
    <property type="entry name" value="PROTEIN_KINASE_ATP"/>
    <property type="match status" value="1"/>
</dbReference>
<evidence type="ECO:0000256" key="10">
    <source>
        <dbReference type="ARBA" id="ARBA00022843"/>
    </source>
</evidence>
<feature type="region of interest" description="Disordered" evidence="19">
    <location>
        <begin position="1"/>
        <end position="64"/>
    </location>
</feature>
<dbReference type="InterPro" id="IPR050494">
    <property type="entry name" value="Ser_Thr_dual-spec_kinase"/>
</dbReference>
<evidence type="ECO:0000256" key="12">
    <source>
        <dbReference type="ARBA" id="ARBA00023163"/>
    </source>
</evidence>
<dbReference type="AlphaFoldDB" id="A0A2G8JQF2"/>
<dbReference type="GO" id="GO:0005737">
    <property type="term" value="C:cytoplasm"/>
    <property type="evidence" value="ECO:0007669"/>
    <property type="project" value="UniProtKB-ARBA"/>
</dbReference>
<dbReference type="GO" id="GO:0005654">
    <property type="term" value="C:nucleoplasm"/>
    <property type="evidence" value="ECO:0007669"/>
    <property type="project" value="UniProtKB-ARBA"/>
</dbReference>